<dbReference type="PANTHER" id="PTHR35792:SF2">
    <property type="entry name" value="GENERAL STRESS PROTEIN"/>
    <property type="match status" value="1"/>
</dbReference>
<accession>A0A368W3U5</accession>
<dbReference type="InterPro" id="IPR052928">
    <property type="entry name" value="Desiccation-related_membrane"/>
</dbReference>
<evidence type="ECO:0000313" key="3">
    <source>
        <dbReference type="EMBL" id="RCW48821.1"/>
    </source>
</evidence>
<feature type="compositionally biased region" description="Polar residues" evidence="1">
    <location>
        <begin position="82"/>
        <end position="93"/>
    </location>
</feature>
<organism evidence="3 4">
    <name type="scientific">Paenibacillus prosopidis</name>
    <dbReference type="NCBI Taxonomy" id="630520"/>
    <lineage>
        <taxon>Bacteria</taxon>
        <taxon>Bacillati</taxon>
        <taxon>Bacillota</taxon>
        <taxon>Bacilli</taxon>
        <taxon>Bacillales</taxon>
        <taxon>Paenibacillaceae</taxon>
        <taxon>Paenibacillus</taxon>
    </lineage>
</organism>
<dbReference type="OrthoDB" id="2623447at2"/>
<keyword evidence="2" id="KW-0472">Membrane</keyword>
<dbReference type="EMBL" id="QPJD01000005">
    <property type="protein sequence ID" value="RCW48821.1"/>
    <property type="molecule type" value="Genomic_DNA"/>
</dbReference>
<comment type="caution">
    <text evidence="3">The sequence shown here is derived from an EMBL/GenBank/DDBJ whole genome shotgun (WGS) entry which is preliminary data.</text>
</comment>
<protein>
    <submittedName>
        <fullName evidence="3">Gas vesicle protein</fullName>
    </submittedName>
</protein>
<name>A0A368W3U5_9BACL</name>
<feature type="region of interest" description="Disordered" evidence="1">
    <location>
        <begin position="81"/>
        <end position="106"/>
    </location>
</feature>
<proteinExistence type="predicted"/>
<evidence type="ECO:0000256" key="2">
    <source>
        <dbReference type="SAM" id="Phobius"/>
    </source>
</evidence>
<dbReference type="RefSeq" id="WP_114379590.1">
    <property type="nucleotide sequence ID" value="NZ_QPJD01000005.1"/>
</dbReference>
<dbReference type="Gene3D" id="1.20.120.20">
    <property type="entry name" value="Apolipoprotein"/>
    <property type="match status" value="1"/>
</dbReference>
<dbReference type="AlphaFoldDB" id="A0A368W3U5"/>
<feature type="transmembrane region" description="Helical" evidence="2">
    <location>
        <begin position="6"/>
        <end position="29"/>
    </location>
</feature>
<feature type="compositionally biased region" description="Basic and acidic residues" evidence="1">
    <location>
        <begin position="94"/>
        <end position="106"/>
    </location>
</feature>
<sequence>MPRENAGNGVLLGTLIGGAIGVVSALLLAPKSGAKLREDLSNKIQSITQKTKDIATTVGQHTKDLAGNIKDEASELVDHAKQSNQHVIDSFSSAKEDVKDNMRTSP</sequence>
<evidence type="ECO:0000256" key="1">
    <source>
        <dbReference type="SAM" id="MobiDB-lite"/>
    </source>
</evidence>
<evidence type="ECO:0000313" key="4">
    <source>
        <dbReference type="Proteomes" id="UP000252415"/>
    </source>
</evidence>
<dbReference type="Pfam" id="PF12732">
    <property type="entry name" value="YtxH"/>
    <property type="match status" value="1"/>
</dbReference>
<dbReference type="InterPro" id="IPR024623">
    <property type="entry name" value="YtxH"/>
</dbReference>
<keyword evidence="2" id="KW-1133">Transmembrane helix</keyword>
<gene>
    <name evidence="3" type="ORF">DFP97_1054</name>
</gene>
<dbReference type="PANTHER" id="PTHR35792">
    <property type="entry name" value="GENERAL STRESS PROTEIN"/>
    <property type="match status" value="1"/>
</dbReference>
<reference evidence="3 4" key="1">
    <citation type="submission" date="2018-07" db="EMBL/GenBank/DDBJ databases">
        <title>Genomic Encyclopedia of Type Strains, Phase III (KMG-III): the genomes of soil and plant-associated and newly described type strains.</title>
        <authorList>
            <person name="Whitman W."/>
        </authorList>
    </citation>
    <scope>NUCLEOTIDE SEQUENCE [LARGE SCALE GENOMIC DNA]</scope>
    <source>
        <strain evidence="3 4">CECT 7506</strain>
    </source>
</reference>
<keyword evidence="4" id="KW-1185">Reference proteome</keyword>
<dbReference type="Proteomes" id="UP000252415">
    <property type="component" value="Unassembled WGS sequence"/>
</dbReference>
<keyword evidence="2" id="KW-0812">Transmembrane</keyword>